<gene>
    <name evidence="6" type="ORF">Pmani_034577</name>
</gene>
<feature type="compositionally biased region" description="Acidic residues" evidence="4">
    <location>
        <begin position="115"/>
        <end position="124"/>
    </location>
</feature>
<comment type="caution">
    <text evidence="6">The sequence shown here is derived from an EMBL/GenBank/DDBJ whole genome shotgun (WGS) entry which is preliminary data.</text>
</comment>
<dbReference type="EMBL" id="JAWZYT010004764">
    <property type="protein sequence ID" value="KAK4292672.1"/>
    <property type="molecule type" value="Genomic_DNA"/>
</dbReference>
<proteinExistence type="predicted"/>
<evidence type="ECO:0000259" key="5">
    <source>
        <dbReference type="PROSITE" id="PS50071"/>
    </source>
</evidence>
<comment type="subcellular location">
    <subcellularLocation>
        <location evidence="1 2 3">Nucleus</location>
    </subcellularLocation>
</comment>
<feature type="domain" description="Homeobox" evidence="5">
    <location>
        <begin position="128"/>
        <end position="173"/>
    </location>
</feature>
<evidence type="ECO:0000256" key="3">
    <source>
        <dbReference type="RuleBase" id="RU000682"/>
    </source>
</evidence>
<feature type="compositionally biased region" description="Low complexity" evidence="4">
    <location>
        <begin position="84"/>
        <end position="100"/>
    </location>
</feature>
<dbReference type="Gene3D" id="1.10.10.60">
    <property type="entry name" value="Homeodomain-like"/>
    <property type="match status" value="1"/>
</dbReference>
<keyword evidence="7" id="KW-1185">Reference proteome</keyword>
<accession>A0AAE1NP29</accession>
<protein>
    <recommendedName>
        <fullName evidence="5">Homeobox domain-containing protein</fullName>
    </recommendedName>
</protein>
<evidence type="ECO:0000256" key="2">
    <source>
        <dbReference type="PROSITE-ProRule" id="PRU00108"/>
    </source>
</evidence>
<evidence type="ECO:0000313" key="6">
    <source>
        <dbReference type="EMBL" id="KAK4292672.1"/>
    </source>
</evidence>
<keyword evidence="2 3" id="KW-0238">DNA-binding</keyword>
<feature type="DNA-binding region" description="Homeobox" evidence="2">
    <location>
        <begin position="130"/>
        <end position="174"/>
    </location>
</feature>
<organism evidence="6 7">
    <name type="scientific">Petrolisthes manimaculis</name>
    <dbReference type="NCBI Taxonomy" id="1843537"/>
    <lineage>
        <taxon>Eukaryota</taxon>
        <taxon>Metazoa</taxon>
        <taxon>Ecdysozoa</taxon>
        <taxon>Arthropoda</taxon>
        <taxon>Crustacea</taxon>
        <taxon>Multicrustacea</taxon>
        <taxon>Malacostraca</taxon>
        <taxon>Eumalacostraca</taxon>
        <taxon>Eucarida</taxon>
        <taxon>Decapoda</taxon>
        <taxon>Pleocyemata</taxon>
        <taxon>Anomura</taxon>
        <taxon>Galatheoidea</taxon>
        <taxon>Porcellanidae</taxon>
        <taxon>Petrolisthes</taxon>
    </lineage>
</organism>
<dbReference type="Pfam" id="PF00046">
    <property type="entry name" value="Homeodomain"/>
    <property type="match status" value="1"/>
</dbReference>
<sequence length="220" mass="23359">MGERARLVLREGLSSTFPDHHPTHEYSGDGSGGRYQAGQWATSTQDFGVDMGGSVGGGVGGGMGGGFPADVCAPHDEPPPATPTSPTFPSLPILSHSPISESEDEERGGGGSGDFGEEEEEDAGDLGPKKRKRRILFTKAQTYELERRFRQQRYLSAPERENLAALINLTPTQAANQYNVSHALTPTPTGTLPYAPSSTPLADDMQTTPGSQFTASGFTY</sequence>
<dbReference type="PROSITE" id="PS50071">
    <property type="entry name" value="HOMEOBOX_2"/>
    <property type="match status" value="1"/>
</dbReference>
<reference evidence="6" key="1">
    <citation type="submission" date="2023-11" db="EMBL/GenBank/DDBJ databases">
        <title>Genome assemblies of two species of porcelain crab, Petrolisthes cinctipes and Petrolisthes manimaculis (Anomura: Porcellanidae).</title>
        <authorList>
            <person name="Angst P."/>
        </authorList>
    </citation>
    <scope>NUCLEOTIDE SEQUENCE</scope>
    <source>
        <strain evidence="6">PB745_02</strain>
        <tissue evidence="6">Gill</tissue>
    </source>
</reference>
<evidence type="ECO:0000256" key="4">
    <source>
        <dbReference type="SAM" id="MobiDB-lite"/>
    </source>
</evidence>
<dbReference type="InterPro" id="IPR001356">
    <property type="entry name" value="HD"/>
</dbReference>
<feature type="region of interest" description="Disordered" evidence="4">
    <location>
        <begin position="67"/>
        <end position="133"/>
    </location>
</feature>
<dbReference type="PANTHER" id="PTHR24340">
    <property type="entry name" value="HOMEOBOX PROTEIN NKX"/>
    <property type="match status" value="1"/>
</dbReference>
<dbReference type="AlphaFoldDB" id="A0AAE1NP29"/>
<feature type="region of interest" description="Disordered" evidence="4">
    <location>
        <begin position="13"/>
        <end position="37"/>
    </location>
</feature>
<keyword evidence="2 3" id="KW-0539">Nucleus</keyword>
<dbReference type="GO" id="GO:0000978">
    <property type="term" value="F:RNA polymerase II cis-regulatory region sequence-specific DNA binding"/>
    <property type="evidence" value="ECO:0007669"/>
    <property type="project" value="TreeGrafter"/>
</dbReference>
<evidence type="ECO:0000313" key="7">
    <source>
        <dbReference type="Proteomes" id="UP001292094"/>
    </source>
</evidence>
<keyword evidence="2 3" id="KW-0371">Homeobox</keyword>
<dbReference type="SMART" id="SM00389">
    <property type="entry name" value="HOX"/>
    <property type="match status" value="1"/>
</dbReference>
<dbReference type="GO" id="GO:0030154">
    <property type="term" value="P:cell differentiation"/>
    <property type="evidence" value="ECO:0007669"/>
    <property type="project" value="TreeGrafter"/>
</dbReference>
<dbReference type="SUPFAM" id="SSF46689">
    <property type="entry name" value="Homeodomain-like"/>
    <property type="match status" value="1"/>
</dbReference>
<feature type="compositionally biased region" description="Basic and acidic residues" evidence="4">
    <location>
        <begin position="18"/>
        <end position="27"/>
    </location>
</feature>
<dbReference type="InterPro" id="IPR050394">
    <property type="entry name" value="Homeobox_NK-like"/>
</dbReference>
<dbReference type="GO" id="GO:0000981">
    <property type="term" value="F:DNA-binding transcription factor activity, RNA polymerase II-specific"/>
    <property type="evidence" value="ECO:0007669"/>
    <property type="project" value="TreeGrafter"/>
</dbReference>
<feature type="region of interest" description="Disordered" evidence="4">
    <location>
        <begin position="199"/>
        <end position="220"/>
    </location>
</feature>
<dbReference type="PANTHER" id="PTHR24340:SF82">
    <property type="entry name" value="HOMEOBOX PROTEIN VND"/>
    <property type="match status" value="1"/>
</dbReference>
<name>A0AAE1NP29_9EUCA</name>
<dbReference type="InterPro" id="IPR009057">
    <property type="entry name" value="Homeodomain-like_sf"/>
</dbReference>
<evidence type="ECO:0000256" key="1">
    <source>
        <dbReference type="ARBA" id="ARBA00004123"/>
    </source>
</evidence>
<dbReference type="CDD" id="cd00086">
    <property type="entry name" value="homeodomain"/>
    <property type="match status" value="1"/>
</dbReference>
<dbReference type="GO" id="GO:0005634">
    <property type="term" value="C:nucleus"/>
    <property type="evidence" value="ECO:0007669"/>
    <property type="project" value="UniProtKB-SubCell"/>
</dbReference>
<dbReference type="Proteomes" id="UP001292094">
    <property type="component" value="Unassembled WGS sequence"/>
</dbReference>